<keyword evidence="1" id="KW-0808">Transferase</keyword>
<keyword evidence="2" id="KW-0012">Acyltransferase</keyword>
<organism evidence="4 5">
    <name type="scientific">Cronobacter dublinensis 1210</name>
    <dbReference type="NCBI Taxonomy" id="1208656"/>
    <lineage>
        <taxon>Bacteria</taxon>
        <taxon>Pseudomonadati</taxon>
        <taxon>Pseudomonadota</taxon>
        <taxon>Gammaproteobacteria</taxon>
        <taxon>Enterobacterales</taxon>
        <taxon>Enterobacteriaceae</taxon>
        <taxon>Cronobacter</taxon>
    </lineage>
</organism>
<dbReference type="InterPro" id="IPR000182">
    <property type="entry name" value="GNAT_dom"/>
</dbReference>
<evidence type="ECO:0000313" key="5">
    <source>
        <dbReference type="Proteomes" id="UP000009342"/>
    </source>
</evidence>
<dbReference type="InterPro" id="IPR016181">
    <property type="entry name" value="Acyl_CoA_acyltransferase"/>
</dbReference>
<dbReference type="Pfam" id="PF00583">
    <property type="entry name" value="Acetyltransf_1"/>
    <property type="match status" value="1"/>
</dbReference>
<gene>
    <name evidence="4" type="ORF">BN134_3261</name>
</gene>
<accession>A0ABP1WBP6</accession>
<evidence type="ECO:0000256" key="2">
    <source>
        <dbReference type="ARBA" id="ARBA00023315"/>
    </source>
</evidence>
<protein>
    <submittedName>
        <fullName evidence="4">GCN5-related N-acetyltransferase</fullName>
    </submittedName>
</protein>
<dbReference type="InterPro" id="IPR050832">
    <property type="entry name" value="Bact_Acetyltransf"/>
</dbReference>
<sequence length="175" mass="19223">MSLPYSVRRLSAAEIPSYLDSLCDVLMNCVEGGASVSFMLPIDAQKARHFWLNVAQSAARDERAVIVALEEGGGVVGTVQLVLSQPENQPHRADVAKLLVHTRARRAGIAKALMETLEHEARKAGKTVLVLDTATGSDAERFYSRNQWQRVGEIPHYALMPDGATCSTTFFFKHL</sequence>
<evidence type="ECO:0000313" key="4">
    <source>
        <dbReference type="EMBL" id="CCJ82500.1"/>
    </source>
</evidence>
<dbReference type="PANTHER" id="PTHR43877">
    <property type="entry name" value="AMINOALKYLPHOSPHONATE N-ACETYLTRANSFERASE-RELATED-RELATED"/>
    <property type="match status" value="1"/>
</dbReference>
<dbReference type="SUPFAM" id="SSF55729">
    <property type="entry name" value="Acyl-CoA N-acyltransferases (Nat)"/>
    <property type="match status" value="1"/>
</dbReference>
<keyword evidence="5" id="KW-1185">Reference proteome</keyword>
<evidence type="ECO:0000256" key="1">
    <source>
        <dbReference type="ARBA" id="ARBA00022679"/>
    </source>
</evidence>
<proteinExistence type="predicted"/>
<comment type="caution">
    <text evidence="4">The sequence shown here is derived from an EMBL/GenBank/DDBJ whole genome shotgun (WGS) entry which is preliminary data.</text>
</comment>
<dbReference type="PROSITE" id="PS51186">
    <property type="entry name" value="GNAT"/>
    <property type="match status" value="1"/>
</dbReference>
<dbReference type="Gene3D" id="3.40.630.30">
    <property type="match status" value="1"/>
</dbReference>
<reference evidence="5" key="1">
    <citation type="journal article" date="2012" name="PLoS ONE">
        <title>Comparative analysis of genome sequences covering the seven cronobacter species.</title>
        <authorList>
            <person name="Joseph S."/>
            <person name="Desai P."/>
            <person name="Ji Y."/>
            <person name="Cummings C.A."/>
            <person name="Shih R."/>
            <person name="Degoricija L."/>
            <person name="Rico A."/>
            <person name="Brzoska P."/>
            <person name="Hamby S.E."/>
            <person name="Masood N."/>
            <person name="Hariri S."/>
            <person name="Sonbol H."/>
            <person name="Chuzhanova N."/>
            <person name="McClelland M."/>
            <person name="Furtado M.R."/>
            <person name="Forsythe S.J."/>
        </authorList>
    </citation>
    <scope>NUCLEOTIDE SEQUENCE [LARGE SCALE GENOMIC DNA]</scope>
    <source>
        <strain evidence="5">1210</strain>
    </source>
</reference>
<dbReference type="EMBL" id="CAKZ01000147">
    <property type="protein sequence ID" value="CCJ82500.1"/>
    <property type="molecule type" value="Genomic_DNA"/>
</dbReference>
<dbReference type="Proteomes" id="UP000009342">
    <property type="component" value="Unassembled WGS sequence"/>
</dbReference>
<dbReference type="CDD" id="cd04301">
    <property type="entry name" value="NAT_SF"/>
    <property type="match status" value="1"/>
</dbReference>
<evidence type="ECO:0000259" key="3">
    <source>
        <dbReference type="PROSITE" id="PS51186"/>
    </source>
</evidence>
<feature type="domain" description="N-acetyltransferase" evidence="3">
    <location>
        <begin position="25"/>
        <end position="165"/>
    </location>
</feature>
<name>A0ABP1WBP6_9ENTR</name>